<keyword evidence="4" id="KW-0732">Signal</keyword>
<keyword evidence="3" id="KW-1133">Transmembrane helix</keyword>
<evidence type="ECO:0008006" key="7">
    <source>
        <dbReference type="Google" id="ProtNLM"/>
    </source>
</evidence>
<feature type="coiled-coil region" evidence="1">
    <location>
        <begin position="148"/>
        <end position="208"/>
    </location>
</feature>
<evidence type="ECO:0000256" key="4">
    <source>
        <dbReference type="SAM" id="SignalP"/>
    </source>
</evidence>
<comment type="caution">
    <text evidence="5">The sequence shown here is derived from an EMBL/GenBank/DDBJ whole genome shotgun (WGS) entry which is preliminary data.</text>
</comment>
<evidence type="ECO:0000313" key="5">
    <source>
        <dbReference type="EMBL" id="GAA3584759.1"/>
    </source>
</evidence>
<reference evidence="6" key="1">
    <citation type="journal article" date="2019" name="Int. J. Syst. Evol. Microbiol.">
        <title>The Global Catalogue of Microorganisms (GCM) 10K type strain sequencing project: providing services to taxonomists for standard genome sequencing and annotation.</title>
        <authorList>
            <consortium name="The Broad Institute Genomics Platform"/>
            <consortium name="The Broad Institute Genome Sequencing Center for Infectious Disease"/>
            <person name="Wu L."/>
            <person name="Ma J."/>
        </authorList>
    </citation>
    <scope>NUCLEOTIDE SEQUENCE [LARGE SCALE GENOMIC DNA]</scope>
    <source>
        <strain evidence="6">JCM 16898</strain>
    </source>
</reference>
<organism evidence="5 6">
    <name type="scientific">Amycolatopsis ultiminotia</name>
    <dbReference type="NCBI Taxonomy" id="543629"/>
    <lineage>
        <taxon>Bacteria</taxon>
        <taxon>Bacillati</taxon>
        <taxon>Actinomycetota</taxon>
        <taxon>Actinomycetes</taxon>
        <taxon>Pseudonocardiales</taxon>
        <taxon>Pseudonocardiaceae</taxon>
        <taxon>Amycolatopsis</taxon>
    </lineage>
</organism>
<keyword evidence="3" id="KW-0812">Transmembrane</keyword>
<feature type="signal peptide" evidence="4">
    <location>
        <begin position="1"/>
        <end position="23"/>
    </location>
</feature>
<feature type="region of interest" description="Disordered" evidence="2">
    <location>
        <begin position="324"/>
        <end position="350"/>
    </location>
</feature>
<keyword evidence="3" id="KW-0472">Membrane</keyword>
<accession>A0ABP6YJ88</accession>
<evidence type="ECO:0000256" key="2">
    <source>
        <dbReference type="SAM" id="MobiDB-lite"/>
    </source>
</evidence>
<feature type="chain" id="PRO_5047319079" description="Gram-positive cocci surface proteins LPxTG domain-containing protein" evidence="4">
    <location>
        <begin position="24"/>
        <end position="431"/>
    </location>
</feature>
<gene>
    <name evidence="5" type="ORF">GCM10022222_81760</name>
</gene>
<evidence type="ECO:0000313" key="6">
    <source>
        <dbReference type="Proteomes" id="UP001500689"/>
    </source>
</evidence>
<dbReference type="EMBL" id="BAAAZN010000030">
    <property type="protein sequence ID" value="GAA3584759.1"/>
    <property type="molecule type" value="Genomic_DNA"/>
</dbReference>
<dbReference type="RefSeq" id="WP_344868890.1">
    <property type="nucleotide sequence ID" value="NZ_BAAAZN010000030.1"/>
</dbReference>
<dbReference type="Proteomes" id="UP001500689">
    <property type="component" value="Unassembled WGS sequence"/>
</dbReference>
<evidence type="ECO:0000256" key="3">
    <source>
        <dbReference type="SAM" id="Phobius"/>
    </source>
</evidence>
<feature type="transmembrane region" description="Helical" evidence="3">
    <location>
        <begin position="404"/>
        <end position="425"/>
    </location>
</feature>
<keyword evidence="6" id="KW-1185">Reference proteome</keyword>
<evidence type="ECO:0000256" key="1">
    <source>
        <dbReference type="SAM" id="Coils"/>
    </source>
</evidence>
<keyword evidence="1" id="KW-0175">Coiled coil</keyword>
<proteinExistence type="predicted"/>
<sequence length="431" mass="43168">MRTIAIPVAAAAVLIGGAGIADAAESAPGTSATPATPAICPAQTDAQTAVDRAGAALADAQSRLGPAEDTVRSLNADKNAQQTTADNLAAQVRAASVDKIAHQQALPGLQAALDQATAERGTAASTLRAAQNAAAGAADDIALRQGYIAAFKTKYAAANQRAEAAKDEIEKQQKLYRKAKDAGDTAAMDAAHAAADAARAKLATAQADMQHYGPASRATQQGHIDKDQALLDAVTAAQKTFDQATTTRGAAAAALRDAQRAIDADTALGQKLYPQYQAALAKVASIQAAGQAAYQQVLALRGTVTDLTTALADAQKALDEVVCPATPQDGTEPSSTGGPQTGPAGYPVTPQAATTVPVAASAVRRAVATTGKGGGNASPTGAKTGHPVTYTQLAQTGALPGDEFSWLLGGAAVLLAAGGAAVAYGRHAKRD</sequence>
<feature type="compositionally biased region" description="Polar residues" evidence="2">
    <location>
        <begin position="328"/>
        <end position="338"/>
    </location>
</feature>
<protein>
    <recommendedName>
        <fullName evidence="7">Gram-positive cocci surface proteins LPxTG domain-containing protein</fullName>
    </recommendedName>
</protein>
<name>A0ABP6YJ88_9PSEU</name>